<dbReference type="RefSeq" id="XP_001596952.1">
    <property type="nucleotide sequence ID" value="XM_001596902.1"/>
</dbReference>
<dbReference type="GO" id="GO:0034599">
    <property type="term" value="P:cellular response to oxidative stress"/>
    <property type="evidence" value="ECO:0000318"/>
    <property type="project" value="GO_Central"/>
</dbReference>
<dbReference type="eggNOG" id="KOG1752">
    <property type="taxonomic scope" value="Eukaryota"/>
</dbReference>
<keyword evidence="6" id="KW-1185">Reference proteome</keyword>
<dbReference type="STRING" id="665079.A7E768"/>
<dbReference type="PRINTS" id="PR00160">
    <property type="entry name" value="GLUTAREDOXIN"/>
</dbReference>
<dbReference type="GO" id="GO:0005796">
    <property type="term" value="C:Golgi lumen"/>
    <property type="evidence" value="ECO:0000318"/>
    <property type="project" value="GO_Central"/>
</dbReference>
<comment type="similarity">
    <text evidence="1">Belongs to the glutaredoxin family. Monothiol subfamily.</text>
</comment>
<dbReference type="GO" id="GO:0005801">
    <property type="term" value="C:cis-Golgi network"/>
    <property type="evidence" value="ECO:0000318"/>
    <property type="project" value="GO_Central"/>
</dbReference>
<evidence type="ECO:0000313" key="6">
    <source>
        <dbReference type="Proteomes" id="UP000001312"/>
    </source>
</evidence>
<dbReference type="GO" id="GO:0000324">
    <property type="term" value="C:fungal-type vacuole"/>
    <property type="evidence" value="ECO:0000318"/>
    <property type="project" value="GO_Central"/>
</dbReference>
<dbReference type="Pfam" id="PF00462">
    <property type="entry name" value="Glutaredoxin"/>
    <property type="match status" value="1"/>
</dbReference>
<evidence type="ECO:0000313" key="5">
    <source>
        <dbReference type="EMBL" id="EDN96220.1"/>
    </source>
</evidence>
<feature type="transmembrane region" description="Helical" evidence="3">
    <location>
        <begin position="65"/>
        <end position="82"/>
    </location>
</feature>
<accession>A7E768</accession>
<dbReference type="Proteomes" id="UP000001312">
    <property type="component" value="Unassembled WGS sequence"/>
</dbReference>
<name>A7E768_SCLS1</name>
<dbReference type="FunFam" id="3.40.30.10:FF:000093">
    <property type="entry name" value="Glutaredoxin 2"/>
    <property type="match status" value="1"/>
</dbReference>
<proteinExistence type="inferred from homology"/>
<dbReference type="KEGG" id="ssl:SS1G_01144"/>
<evidence type="ECO:0000256" key="3">
    <source>
        <dbReference type="SAM" id="Phobius"/>
    </source>
</evidence>
<feature type="compositionally biased region" description="Basic and acidic residues" evidence="2">
    <location>
        <begin position="123"/>
        <end position="149"/>
    </location>
</feature>
<evidence type="ECO:0000256" key="2">
    <source>
        <dbReference type="SAM" id="MobiDB-lite"/>
    </source>
</evidence>
<keyword evidence="3" id="KW-1133">Transmembrane helix</keyword>
<dbReference type="HOGENOM" id="CLU_026126_0_0_1"/>
<dbReference type="PANTHER" id="PTHR45694:SF5">
    <property type="entry name" value="GLUTAREDOXIN 2"/>
    <property type="match status" value="1"/>
</dbReference>
<dbReference type="PANTHER" id="PTHR45694">
    <property type="entry name" value="GLUTAREDOXIN 2"/>
    <property type="match status" value="1"/>
</dbReference>
<dbReference type="InParanoid" id="A7E768"/>
<evidence type="ECO:0000256" key="1">
    <source>
        <dbReference type="ARBA" id="ARBA00009630"/>
    </source>
</evidence>
<dbReference type="EMBL" id="CH476622">
    <property type="protein sequence ID" value="EDN96220.1"/>
    <property type="molecule type" value="Genomic_DNA"/>
</dbReference>
<dbReference type="SUPFAM" id="SSF52833">
    <property type="entry name" value="Thioredoxin-like"/>
    <property type="match status" value="1"/>
</dbReference>
<dbReference type="Gene3D" id="3.40.30.10">
    <property type="entry name" value="Glutaredoxin"/>
    <property type="match status" value="1"/>
</dbReference>
<evidence type="ECO:0000259" key="4">
    <source>
        <dbReference type="Pfam" id="PF00462"/>
    </source>
</evidence>
<feature type="domain" description="Glutaredoxin" evidence="4">
    <location>
        <begin position="220"/>
        <end position="285"/>
    </location>
</feature>
<reference evidence="6" key="1">
    <citation type="journal article" date="2011" name="PLoS Genet.">
        <title>Genomic analysis of the necrotrophic fungal pathogens Sclerotinia sclerotiorum and Botrytis cinerea.</title>
        <authorList>
            <person name="Amselem J."/>
            <person name="Cuomo C.A."/>
            <person name="van Kan J.A."/>
            <person name="Viaud M."/>
            <person name="Benito E.P."/>
            <person name="Couloux A."/>
            <person name="Coutinho P.M."/>
            <person name="de Vries R.P."/>
            <person name="Dyer P.S."/>
            <person name="Fillinger S."/>
            <person name="Fournier E."/>
            <person name="Gout L."/>
            <person name="Hahn M."/>
            <person name="Kohn L."/>
            <person name="Lapalu N."/>
            <person name="Plummer K.M."/>
            <person name="Pradier J.M."/>
            <person name="Quevillon E."/>
            <person name="Sharon A."/>
            <person name="Simon A."/>
            <person name="ten Have A."/>
            <person name="Tudzynski B."/>
            <person name="Tudzynski P."/>
            <person name="Wincker P."/>
            <person name="Andrew M."/>
            <person name="Anthouard V."/>
            <person name="Beever R.E."/>
            <person name="Beffa R."/>
            <person name="Benoit I."/>
            <person name="Bouzid O."/>
            <person name="Brault B."/>
            <person name="Chen Z."/>
            <person name="Choquer M."/>
            <person name="Collemare J."/>
            <person name="Cotton P."/>
            <person name="Danchin E.G."/>
            <person name="Da Silva C."/>
            <person name="Gautier A."/>
            <person name="Giraud C."/>
            <person name="Giraud T."/>
            <person name="Gonzalez C."/>
            <person name="Grossetete S."/>
            <person name="Guldener U."/>
            <person name="Henrissat B."/>
            <person name="Howlett B.J."/>
            <person name="Kodira C."/>
            <person name="Kretschmer M."/>
            <person name="Lappartient A."/>
            <person name="Leroch M."/>
            <person name="Levis C."/>
            <person name="Mauceli E."/>
            <person name="Neuveglise C."/>
            <person name="Oeser B."/>
            <person name="Pearson M."/>
            <person name="Poulain J."/>
            <person name="Poussereau N."/>
            <person name="Quesneville H."/>
            <person name="Rascle C."/>
            <person name="Schumacher J."/>
            <person name="Segurens B."/>
            <person name="Sexton A."/>
            <person name="Silva E."/>
            <person name="Sirven C."/>
            <person name="Soanes D.M."/>
            <person name="Talbot N.J."/>
            <person name="Templeton M."/>
            <person name="Yandava C."/>
            <person name="Yarden O."/>
            <person name="Zeng Q."/>
            <person name="Rollins J.A."/>
            <person name="Lebrun M.H."/>
            <person name="Dickman M."/>
        </authorList>
    </citation>
    <scope>NUCLEOTIDE SEQUENCE [LARGE SCALE GENOMIC DNA]</scope>
    <source>
        <strain evidence="6">ATCC 18683 / 1980 / Ss-1</strain>
    </source>
</reference>
<dbReference type="GO" id="GO:0005737">
    <property type="term" value="C:cytoplasm"/>
    <property type="evidence" value="ECO:0000318"/>
    <property type="project" value="GO_Central"/>
</dbReference>
<gene>
    <name evidence="5" type="ORF">SS1G_01144</name>
</gene>
<feature type="region of interest" description="Disordered" evidence="2">
    <location>
        <begin position="115"/>
        <end position="200"/>
    </location>
</feature>
<sequence>MNGGLLARGIGCRVISGMECFMVWVDGMVERIILYWDFCGNETWFHWYPPYYKEKPTKMASMRRIKIFGLLVFIAVISLLFYTSSLRQQRNVAAGTGDFYTKTMKGLGKQEVAEAGAGSTAGKSDDDDKVAKQMAQRLKDAADKAKDNANAKAFKPDPPSQVVGKGNAAEGQGERSVAGRKKIGGEKAQEVVKEKEKDEEEKEDVEVTTELNTILKKSPIIIFSKSYCPHSKRAKTILLEKYSIDPLPFVVELDQHPLGGKLQARLAQLTGRRTVPNVLINGVSIGGGDDVAELHAKKNLEEKVKDLGGKKIKDVKAL</sequence>
<dbReference type="FunCoup" id="A7E768">
    <property type="interactions" value="20"/>
</dbReference>
<dbReference type="GO" id="GO:0015038">
    <property type="term" value="F:glutathione disulfide oxidoreductase activity"/>
    <property type="evidence" value="ECO:0000318"/>
    <property type="project" value="GO_Central"/>
</dbReference>
<dbReference type="PROSITE" id="PS51354">
    <property type="entry name" value="GLUTAREDOXIN_2"/>
    <property type="match status" value="1"/>
</dbReference>
<dbReference type="GO" id="GO:0004362">
    <property type="term" value="F:glutathione-disulfide reductase (NADPH) activity"/>
    <property type="evidence" value="ECO:0007669"/>
    <property type="project" value="UniProtKB-ARBA"/>
</dbReference>
<organism evidence="5 6">
    <name type="scientific">Sclerotinia sclerotiorum (strain ATCC 18683 / 1980 / Ss-1)</name>
    <name type="common">White mold</name>
    <name type="synonym">Whetzelinia sclerotiorum</name>
    <dbReference type="NCBI Taxonomy" id="665079"/>
    <lineage>
        <taxon>Eukaryota</taxon>
        <taxon>Fungi</taxon>
        <taxon>Dikarya</taxon>
        <taxon>Ascomycota</taxon>
        <taxon>Pezizomycotina</taxon>
        <taxon>Leotiomycetes</taxon>
        <taxon>Helotiales</taxon>
        <taxon>Sclerotiniaceae</taxon>
        <taxon>Sclerotinia</taxon>
    </lineage>
</organism>
<dbReference type="OMA" id="FYHKTMD"/>
<dbReference type="AlphaFoldDB" id="A7E768"/>
<dbReference type="InterPro" id="IPR002109">
    <property type="entry name" value="Glutaredoxin"/>
</dbReference>
<keyword evidence="3" id="KW-0812">Transmembrane</keyword>
<keyword evidence="3" id="KW-0472">Membrane</keyword>
<dbReference type="InterPro" id="IPR014025">
    <property type="entry name" value="Glutaredoxin_subgr"/>
</dbReference>
<protein>
    <recommendedName>
        <fullName evidence="4">Glutaredoxin domain-containing protein</fullName>
    </recommendedName>
</protein>
<feature type="compositionally biased region" description="Basic and acidic residues" evidence="2">
    <location>
        <begin position="183"/>
        <end position="196"/>
    </location>
</feature>
<dbReference type="InterPro" id="IPR036249">
    <property type="entry name" value="Thioredoxin-like_sf"/>
</dbReference>
<dbReference type="GeneID" id="5493183"/>
<dbReference type="CDD" id="cd03419">
    <property type="entry name" value="GRX_GRXh_1_2_like"/>
    <property type="match status" value="1"/>
</dbReference>